<dbReference type="PANTHER" id="PTHR23082">
    <property type="entry name" value="TRANSCRIPTION INITIATION FACTOR IIIC TFIIIC , POLYPEPTIDE 3-RELATED"/>
    <property type="match status" value="1"/>
</dbReference>
<sequence>MNDPETENENRENTGNFILNNKNVNENSDYGYYGDHNDCNIHSDHSDSFEENLFNVNKKYIANVATKEQTYKEYKFKNNEYANSYVGNSVNYEQNKLNGNFEKWERYNFNTPCGYNYGKGEKDVEADQNKNDDKQEDGKYGGDGNDDDGIDEQENDKDDNEDVLKYYAVVKNDKMNDENLQNQIDSLLNFNKKSETYEEREKNLSLGSLYNEEIDSTLLYDEMKEEDLYFSLFLEDLNKLKKVPISEYGDYTCKKFENKKIEENNNHVNNFDLNNTIIYKQNIVHSINSRNVLFSEKRLLDINNVNLNNILYFYFCSNQENVLNMEKKNNHVYSYDSYIFDTDDHLNDYSSNANLDSETNSSSSISDEELLLLKHNNADEEEDAEEGGDYANEDEIYFSRRKGKKKKKKKNGNNKGNIRGNGRRNGRRSGQRSGQRNGQRNEGGNMRENMGENMGIDEGQPWEQDMERKKRVKRYKNNEKRLASVEPTKMNKEVESLMNKANNLYISKNFEECIVILETVIKLSPCYHDPFHLLGLIYELEFKNLKKAINYYTIAAHLSRNDFLSWYNIIDLCKIEKQYNTVLYCLYRVLKLYKRKREKWKRINGDNCCNSNSSDGNDMRFFPNEGERVSDGMEGTEEDACCDGIEGQKEYVKRYMYEEDIKENNKKRYSTNNNRERINTRWSSSTNELDNFMKHLYFNLAFTYILLEDYKNALKNLLVLKNKSNTTNIIVDMYICLCLIILRSPTECYHFLKSMYLQIMREKGKNMKSNEDGENGPYLLTVSNGSNWKYDWKSSWKEGMHFPSVSNQPNVHFTYTEKTVISLLMQTQILNSKYDECIFVFKKLEKRSDDILHIDIFIQYIKAVIITGYNVHFSYLLKAPFLRFIFSNDYSFYEDVIFNIAESYYGRCMYEGGIHFYRCIYKRGKSSVLNGKKGNYYRNPDAGVGGDGTFRQATNSHSGSGKEWDKLQRNTAHELVNVMSGKNSEEAFHNSISSNIGNISLSMPLHLPAPVPTNDVIIKFENEVNFVNVVYKLVKCYYFLENYSKAEKIILKILNNENLSKTNMEIDIKMLYIDILYKLEKYNKSINVLLSIKEKRLRSICSMPKPLSNKEREILLLKLLNQKNKLLLYTCHNSYIVHIFYIFQKKKYIYYKYDNYISKSNINSIIRIKENICFCYFCVKYNLFILNYLYLYNILSLMNSKKEVQKENVQRIRTLFKYREYLLFLACSFNIFKKRKKQQDMNIIYGHVQLVQMQLFYKGILIEDLSHTLFQWGDTDGRSRGCSKRGINGNRISSAGCSSSVNCGSNSYSPCEDLLNHDNCNGYNLCCGPDDDARESACGTKGNSGNYKNEEVRIRKEFYRNLSKFKCDIEAEILNSKIVMKFYKFSYNLFYFLYEVENDFNRIHTYMEKEILNYKKGIGGADGSRIGNVNGRDRGKGRSRYSRDAANGTDDNCLFVNAGYNPYPYGENNRTDNPSKLNYTNSKNINNTGNSRNLDRLNRAVNAEDSRVSKKYYNGDDICSSGDKNGDNRGDNRGDNSGDNSGDNGGDNRGDNKGEKRIRKFSFLLTRKRLNFFSFESYLGLYYSLLFFEESFFLVSMMNLYEDAIHILSLYLKNRRSNKLKFINYLRTIKKEFKDYRNDGRSSGNVDKLSRLKCYYFNNTITNCIKEEMRKEYTNFIKTSKYIDCKYYIFRINLMLNKLYISSGNFEKQVRCLNDMYIFNKKEKDEYKILKYYSDIVLTGNFCQDFLTSISKSKNKNILIIFRLFLVRTIQYKNTNPFLVYLIGNICNLSCMIVNAVHEYTRAYTFLLKNRKINALKLRAREDEFMLDKIEKIESWEKLEVAQEKGDANDYDNGGDNDYDNDGDNDYDNDGDNDYDNDYDNGGDNNDNDNNNDNDDEWHNSFEGSHSKEVGHSHLENFNYNCVEQRDERDERDERANGENDPDEENFLFTKLKLWTEKRRKNEIINNFENIADNMNFLFSLTTSYFNYTSGYRVVNRECVIMTSFCLLNEYISKRYEQKIWRKKKKYKKFSLFFKIYKYIYLAEILYNLGRALHHLSYYNECMKLYLAVIDLIKKADKEIQMVININHLNINEKFIYNYVINMKKCMCYTCLNYPILNYNKKSIYYKKLINYYHNLNTKYSNFYLLFFDKKHLLFSASYNLSVIFRKLNRYEQAKYVLKNIIWD</sequence>
<feature type="region of interest" description="Disordered" evidence="1">
    <location>
        <begin position="120"/>
        <end position="161"/>
    </location>
</feature>
<feature type="transmembrane region" description="Helical" evidence="2">
    <location>
        <begin position="1126"/>
        <end position="1143"/>
    </location>
</feature>
<feature type="compositionally biased region" description="Basic residues" evidence="1">
    <location>
        <begin position="399"/>
        <end position="412"/>
    </location>
</feature>
<dbReference type="InterPro" id="IPR039340">
    <property type="entry name" value="Tfc4/TFIIIC-102/Sfc4"/>
</dbReference>
<evidence type="ECO:0000313" key="4">
    <source>
        <dbReference type="Proteomes" id="UP000078597"/>
    </source>
</evidence>
<feature type="compositionally biased region" description="Basic and acidic residues" evidence="1">
    <location>
        <begin position="1897"/>
        <end position="1910"/>
    </location>
</feature>
<gene>
    <name evidence="3" type="ORF">PMALA_019360</name>
</gene>
<feature type="region of interest" description="Disordered" evidence="1">
    <location>
        <begin position="1423"/>
        <end position="1445"/>
    </location>
</feature>
<feature type="region of interest" description="Disordered" evidence="1">
    <location>
        <begin position="1925"/>
        <end position="1944"/>
    </location>
</feature>
<feature type="region of interest" description="Disordered" evidence="1">
    <location>
        <begin position="379"/>
        <end position="475"/>
    </location>
</feature>
<dbReference type="Gene3D" id="1.25.40.10">
    <property type="entry name" value="Tetratricopeptide repeat domain"/>
    <property type="match status" value="1"/>
</dbReference>
<feature type="transmembrane region" description="Helical" evidence="2">
    <location>
        <begin position="1173"/>
        <end position="1195"/>
    </location>
</feature>
<feature type="compositionally biased region" description="Acidic residues" evidence="1">
    <location>
        <begin position="144"/>
        <end position="161"/>
    </location>
</feature>
<keyword evidence="2" id="KW-0812">Transmembrane</keyword>
<proteinExistence type="predicted"/>
<keyword evidence="2" id="KW-1133">Transmembrane helix</keyword>
<evidence type="ECO:0000256" key="2">
    <source>
        <dbReference type="SAM" id="Phobius"/>
    </source>
</evidence>
<feature type="compositionally biased region" description="Basic residues" evidence="1">
    <location>
        <begin position="421"/>
        <end position="430"/>
    </location>
</feature>
<feature type="compositionally biased region" description="Polar residues" evidence="1">
    <location>
        <begin position="1471"/>
        <end position="1492"/>
    </location>
</feature>
<dbReference type="InterPro" id="IPR011990">
    <property type="entry name" value="TPR-like_helical_dom_sf"/>
</dbReference>
<feature type="compositionally biased region" description="Acidic residues" evidence="1">
    <location>
        <begin position="1849"/>
        <end position="1896"/>
    </location>
</feature>
<reference evidence="4" key="1">
    <citation type="submission" date="2016-05" db="EMBL/GenBank/DDBJ databases">
        <authorList>
            <person name="Naeem Raeece"/>
        </authorList>
    </citation>
    <scope>NUCLEOTIDE SEQUENCE [LARGE SCALE GENOMIC DNA]</scope>
</reference>
<organism evidence="3 4">
    <name type="scientific">Plasmodium malariae</name>
    <dbReference type="NCBI Taxonomy" id="5858"/>
    <lineage>
        <taxon>Eukaryota</taxon>
        <taxon>Sar</taxon>
        <taxon>Alveolata</taxon>
        <taxon>Apicomplexa</taxon>
        <taxon>Aconoidasida</taxon>
        <taxon>Haemosporida</taxon>
        <taxon>Plasmodiidae</taxon>
        <taxon>Plasmodium</taxon>
        <taxon>Plasmodium (Plasmodium)</taxon>
    </lineage>
</organism>
<feature type="region of interest" description="Disordered" evidence="1">
    <location>
        <begin position="1"/>
        <end position="21"/>
    </location>
</feature>
<dbReference type="SMART" id="SM00028">
    <property type="entry name" value="TPR"/>
    <property type="match status" value="5"/>
</dbReference>
<feature type="compositionally biased region" description="Basic and acidic residues" evidence="1">
    <location>
        <begin position="1524"/>
        <end position="1536"/>
    </location>
</feature>
<dbReference type="Proteomes" id="UP000078597">
    <property type="component" value="Unassembled WGS sequence"/>
</dbReference>
<dbReference type="EMBL" id="FLQW01001027">
    <property type="protein sequence ID" value="SBS87376.1"/>
    <property type="molecule type" value="Genomic_DNA"/>
</dbReference>
<feature type="compositionally biased region" description="Basic and acidic residues" evidence="1">
    <location>
        <begin position="1925"/>
        <end position="1938"/>
    </location>
</feature>
<dbReference type="VEuPathDB" id="PlasmoDB:PmUG01_11053000"/>
<dbReference type="SUPFAM" id="SSF48452">
    <property type="entry name" value="TPR-like"/>
    <property type="match status" value="3"/>
</dbReference>
<feature type="region of interest" description="Disordered" evidence="1">
    <location>
        <begin position="1844"/>
        <end position="1910"/>
    </location>
</feature>
<dbReference type="PANTHER" id="PTHR23082:SF0">
    <property type="entry name" value="GENERAL TRANSCRIPTION FACTOR 3C POLYPEPTIDE 3"/>
    <property type="match status" value="1"/>
</dbReference>
<feature type="compositionally biased region" description="Basic and acidic residues" evidence="1">
    <location>
        <begin position="120"/>
        <end position="140"/>
    </location>
</feature>
<dbReference type="GO" id="GO:0006383">
    <property type="term" value="P:transcription by RNA polymerase III"/>
    <property type="evidence" value="ECO:0007669"/>
    <property type="project" value="InterPro"/>
</dbReference>
<evidence type="ECO:0008006" key="5">
    <source>
        <dbReference type="Google" id="ProtNLM"/>
    </source>
</evidence>
<accession>A0A1A8W3M4</accession>
<feature type="compositionally biased region" description="Acidic residues" evidence="1">
    <location>
        <begin position="379"/>
        <end position="396"/>
    </location>
</feature>
<feature type="compositionally biased region" description="Low complexity" evidence="1">
    <location>
        <begin position="431"/>
        <end position="444"/>
    </location>
</feature>
<protein>
    <recommendedName>
        <fullName evidence="5">Tetratricopeptide repeat protein</fullName>
    </recommendedName>
</protein>
<dbReference type="InterPro" id="IPR019734">
    <property type="entry name" value="TPR_rpt"/>
</dbReference>
<name>A0A1A8W3M4_PLAMA</name>
<keyword evidence="2" id="KW-0472">Membrane</keyword>
<dbReference type="GO" id="GO:0000127">
    <property type="term" value="C:transcription factor TFIIIC complex"/>
    <property type="evidence" value="ECO:0007669"/>
    <property type="project" value="TreeGrafter"/>
</dbReference>
<feature type="region of interest" description="Disordered" evidence="1">
    <location>
        <begin position="1465"/>
        <end position="1493"/>
    </location>
</feature>
<evidence type="ECO:0000313" key="3">
    <source>
        <dbReference type="EMBL" id="SBS87376.1"/>
    </source>
</evidence>
<evidence type="ECO:0000256" key="1">
    <source>
        <dbReference type="SAM" id="MobiDB-lite"/>
    </source>
</evidence>
<feature type="region of interest" description="Disordered" evidence="1">
    <location>
        <begin position="1514"/>
        <end position="1553"/>
    </location>
</feature>